<dbReference type="Proteomes" id="UP000217792">
    <property type="component" value="Chromosome"/>
</dbReference>
<evidence type="ECO:0000313" key="1">
    <source>
        <dbReference type="EMBL" id="BAW16931.1"/>
    </source>
</evidence>
<reference evidence="1 2" key="1">
    <citation type="journal article" date="2017" name="Infect. Immun.">
        <title>Characterization of the Pathogenicity of Streptococcus intermedius TYG1620 Isolated from a Human Brain Abscess Based on the Complete Genome Sequence with Transcriptome Analysis and Transposon Mutagenesis in a Murine Subcutaneous Abscess Model.</title>
        <authorList>
            <person name="Hasegawa N."/>
            <person name="Sekizuka T."/>
            <person name="Sugi Y."/>
            <person name="Kawakami N."/>
            <person name="Ogasawara Y."/>
            <person name="Kato K."/>
            <person name="Yamashita A."/>
            <person name="Takeuchi F."/>
            <person name="Kuroda M."/>
        </authorList>
    </citation>
    <scope>NUCLEOTIDE SEQUENCE [LARGE SCALE GENOMIC DNA]</scope>
    <source>
        <strain evidence="1 2">TYG1620</strain>
    </source>
</reference>
<organism evidence="1 2">
    <name type="scientific">Streptococcus intermedius</name>
    <dbReference type="NCBI Taxonomy" id="1338"/>
    <lineage>
        <taxon>Bacteria</taxon>
        <taxon>Bacillati</taxon>
        <taxon>Bacillota</taxon>
        <taxon>Bacilli</taxon>
        <taxon>Lactobacillales</taxon>
        <taxon>Streptococcaceae</taxon>
        <taxon>Streptococcus</taxon>
        <taxon>Streptococcus anginosus group</taxon>
    </lineage>
</organism>
<evidence type="ECO:0000313" key="2">
    <source>
        <dbReference type="Proteomes" id="UP000217792"/>
    </source>
</evidence>
<gene>
    <name evidence="1" type="ORF">SITYG_09500</name>
</gene>
<dbReference type="AlphaFoldDB" id="A0AAD1C7Y1"/>
<proteinExistence type="predicted"/>
<protein>
    <submittedName>
        <fullName evidence="1">Uncharacterized protein</fullName>
    </submittedName>
</protein>
<dbReference type="EMBL" id="AP014880">
    <property type="protein sequence ID" value="BAW16931.1"/>
    <property type="molecule type" value="Genomic_DNA"/>
</dbReference>
<name>A0AAD1C7Y1_STRIT</name>
<accession>A0AAD1C7Y1</accession>
<sequence>MLKRGLVSKKLSFDSLDLLVYQAATDNYYQKTFFERN</sequence>